<proteinExistence type="predicted"/>
<sequence length="375" mass="42237">MTIPAVDSLTYRGTEGMAREEELANKTKDMEVLRKSKQLPKNDQIQAVQAELEKEWADKKGRWLLEGGHRVMNGSWPTELSLTRRKEIAETFTSRLPVFRGECDIAAVEPTRLRASDRYFAPLSTFGSVSSYSVACSSCDMFLCLLYVGSRVYKSSVISIARPAASALRGPTWFLNRLGPSTPVKVPTRSNCYDLLKFDRNQSWKELLKNNAGISIKHYTTAGDLKNEGVRADQRRRQYTCGRGDRGYASGRCNRFYINAGFFFRPTAKTYPLRIFLFKNDGLDIAPFPLTPCVLGPDTTVVTNAITTATRKGCVRSRRREALFNLRVDAGLWRSPASNYVRAGDPSPVAASGVRFMFRLRRLPELIHSGLFLQY</sequence>
<keyword evidence="2" id="KW-1185">Reference proteome</keyword>
<reference evidence="1 2" key="1">
    <citation type="journal article" date="2019" name="Commun. Biol.">
        <title>The bagworm genome reveals a unique fibroin gene that provides high tensile strength.</title>
        <authorList>
            <person name="Kono N."/>
            <person name="Nakamura H."/>
            <person name="Ohtoshi R."/>
            <person name="Tomita M."/>
            <person name="Numata K."/>
            <person name="Arakawa K."/>
        </authorList>
    </citation>
    <scope>NUCLEOTIDE SEQUENCE [LARGE SCALE GENOMIC DNA]</scope>
</reference>
<organism evidence="1 2">
    <name type="scientific">Eumeta variegata</name>
    <name type="common">Bagworm moth</name>
    <name type="synonym">Eumeta japonica</name>
    <dbReference type="NCBI Taxonomy" id="151549"/>
    <lineage>
        <taxon>Eukaryota</taxon>
        <taxon>Metazoa</taxon>
        <taxon>Ecdysozoa</taxon>
        <taxon>Arthropoda</taxon>
        <taxon>Hexapoda</taxon>
        <taxon>Insecta</taxon>
        <taxon>Pterygota</taxon>
        <taxon>Neoptera</taxon>
        <taxon>Endopterygota</taxon>
        <taxon>Lepidoptera</taxon>
        <taxon>Glossata</taxon>
        <taxon>Ditrysia</taxon>
        <taxon>Tineoidea</taxon>
        <taxon>Psychidae</taxon>
        <taxon>Oiketicinae</taxon>
        <taxon>Eumeta</taxon>
    </lineage>
</organism>
<protein>
    <submittedName>
        <fullName evidence="1">Uncharacterized protein</fullName>
    </submittedName>
</protein>
<dbReference type="OrthoDB" id="7486109at2759"/>
<evidence type="ECO:0000313" key="2">
    <source>
        <dbReference type="Proteomes" id="UP000299102"/>
    </source>
</evidence>
<accession>A0A4C1SR48</accession>
<dbReference type="EMBL" id="BGZK01000014">
    <property type="protein sequence ID" value="GBP04629.1"/>
    <property type="molecule type" value="Genomic_DNA"/>
</dbReference>
<dbReference type="Proteomes" id="UP000299102">
    <property type="component" value="Unassembled WGS sequence"/>
</dbReference>
<gene>
    <name evidence="1" type="ORF">EVAR_3965_1</name>
</gene>
<dbReference type="AlphaFoldDB" id="A0A4C1SR48"/>
<comment type="caution">
    <text evidence="1">The sequence shown here is derived from an EMBL/GenBank/DDBJ whole genome shotgun (WGS) entry which is preliminary data.</text>
</comment>
<evidence type="ECO:0000313" key="1">
    <source>
        <dbReference type="EMBL" id="GBP04629.1"/>
    </source>
</evidence>
<name>A0A4C1SR48_EUMVA</name>